<dbReference type="EMBL" id="OCTN01000001">
    <property type="protein sequence ID" value="SOH93232.1"/>
    <property type="molecule type" value="Genomic_DNA"/>
</dbReference>
<evidence type="ECO:0000313" key="2">
    <source>
        <dbReference type="Proteomes" id="UP000220034"/>
    </source>
</evidence>
<accession>A0A2C9CPQ7</accession>
<dbReference type="OrthoDB" id="7684392at2"/>
<dbReference type="Proteomes" id="UP000220034">
    <property type="component" value="Unassembled WGS sequence"/>
</dbReference>
<name>A0A2C9CPQ7_9RHOB</name>
<organism evidence="1 2">
    <name type="scientific">Pontivivens marinum</name>
    <dbReference type="NCBI Taxonomy" id="1690039"/>
    <lineage>
        <taxon>Bacteria</taxon>
        <taxon>Pseudomonadati</taxon>
        <taxon>Pseudomonadota</taxon>
        <taxon>Alphaproteobacteria</taxon>
        <taxon>Rhodobacterales</taxon>
        <taxon>Paracoccaceae</taxon>
        <taxon>Pontivivens</taxon>
    </lineage>
</organism>
<evidence type="ECO:0000313" key="1">
    <source>
        <dbReference type="EMBL" id="SOH93232.1"/>
    </source>
</evidence>
<keyword evidence="2" id="KW-1185">Reference proteome</keyword>
<dbReference type="RefSeq" id="WP_097928752.1">
    <property type="nucleotide sequence ID" value="NZ_OCTN01000001.1"/>
</dbReference>
<sequence length="315" mass="35255">MPLNVMMVVQDGRLAYEALLATASFVPTDDVRLWLMEPQPGPNWPQDPRVANPEIRAELQRHAALTPFHSTHFGAFYPHGNKMEALSALPEEQPFLFLDTDTLFLGPLPKIDASRPAASLRRTATWPKLQPDGPTRAEIWRSLYDRFGLTLTEDTNHPSEDWQRFPYYNAGWFCGPCPRQFGARFVEYATEIHANPGPALTGQSLNPWLDQIALPLVIASLGGGPRAIAGLDDTATCHWRTLPLAYARESDAVIERLTQIAQINRVKKLLKGYPPFHQMLYRGGGAQARALFADGLPDDEAVIRKRLRAAGLWVR</sequence>
<protein>
    <submittedName>
        <fullName evidence="1">Uncharacterized protein</fullName>
    </submittedName>
</protein>
<reference evidence="2" key="1">
    <citation type="submission" date="2017-09" db="EMBL/GenBank/DDBJ databases">
        <authorList>
            <person name="Varghese N."/>
            <person name="Submissions S."/>
        </authorList>
    </citation>
    <scope>NUCLEOTIDE SEQUENCE [LARGE SCALE GENOMIC DNA]</scope>
    <source>
        <strain evidence="2">C7</strain>
    </source>
</reference>
<dbReference type="AlphaFoldDB" id="A0A2C9CPQ7"/>
<gene>
    <name evidence="1" type="ORF">SAMN06273572_1011088</name>
</gene>
<proteinExistence type="predicted"/>